<evidence type="ECO:0000313" key="2">
    <source>
        <dbReference type="Proteomes" id="UP000324800"/>
    </source>
</evidence>
<organism evidence="1 2">
    <name type="scientific">Streblomastix strix</name>
    <dbReference type="NCBI Taxonomy" id="222440"/>
    <lineage>
        <taxon>Eukaryota</taxon>
        <taxon>Metamonada</taxon>
        <taxon>Preaxostyla</taxon>
        <taxon>Oxymonadida</taxon>
        <taxon>Streblomastigidae</taxon>
        <taxon>Streblomastix</taxon>
    </lineage>
</organism>
<gene>
    <name evidence="1" type="ORF">EZS28_051085</name>
</gene>
<proteinExistence type="predicted"/>
<protein>
    <submittedName>
        <fullName evidence="1">Uncharacterized protein</fullName>
    </submittedName>
</protein>
<dbReference type="EMBL" id="SNRW01038209">
    <property type="protein sequence ID" value="KAA6353388.1"/>
    <property type="molecule type" value="Genomic_DNA"/>
</dbReference>
<name>A0A5J4T5G7_9EUKA</name>
<reference evidence="1 2" key="1">
    <citation type="submission" date="2019-03" db="EMBL/GenBank/DDBJ databases">
        <title>Single cell metagenomics reveals metabolic interactions within the superorganism composed of flagellate Streblomastix strix and complex community of Bacteroidetes bacteria on its surface.</title>
        <authorList>
            <person name="Treitli S.C."/>
            <person name="Kolisko M."/>
            <person name="Husnik F."/>
            <person name="Keeling P."/>
            <person name="Hampl V."/>
        </authorList>
    </citation>
    <scope>NUCLEOTIDE SEQUENCE [LARGE SCALE GENOMIC DNA]</scope>
    <source>
        <strain evidence="1">ST1C</strain>
    </source>
</reference>
<sequence>MLTEPMLSAPFRRQETVTYTSDRTREATYSSVYPRTSLSLLNIQALITSEADMERYIQYLSALIIENQERTLDDTHTRFVAIFSMVTVVYRIPLAGKAIPALEKFIKRREVHYIESPYPSNCFFEALSYLSKPDQERRLRHSD</sequence>
<dbReference type="AlphaFoldDB" id="A0A5J4T5G7"/>
<accession>A0A5J4T5G7</accession>
<dbReference type="Proteomes" id="UP000324800">
    <property type="component" value="Unassembled WGS sequence"/>
</dbReference>
<evidence type="ECO:0000313" key="1">
    <source>
        <dbReference type="EMBL" id="KAA6353388.1"/>
    </source>
</evidence>
<comment type="caution">
    <text evidence="1">The sequence shown here is derived from an EMBL/GenBank/DDBJ whole genome shotgun (WGS) entry which is preliminary data.</text>
</comment>